<organism evidence="7 8">
    <name type="scientific">Mixia osmundae (strain CBS 9802 / IAM 14324 / JCM 22182 / KY 12970)</name>
    <dbReference type="NCBI Taxonomy" id="764103"/>
    <lineage>
        <taxon>Eukaryota</taxon>
        <taxon>Fungi</taxon>
        <taxon>Dikarya</taxon>
        <taxon>Basidiomycota</taxon>
        <taxon>Pucciniomycotina</taxon>
        <taxon>Mixiomycetes</taxon>
        <taxon>Mixiales</taxon>
        <taxon>Mixiaceae</taxon>
        <taxon>Mixia</taxon>
    </lineage>
</organism>
<comment type="subcellular location">
    <subcellularLocation>
        <location evidence="1">Nucleus</location>
    </subcellularLocation>
</comment>
<protein>
    <recommendedName>
        <fullName evidence="6">HSF-type DNA-binding domain-containing protein</fullName>
    </recommendedName>
</protein>
<dbReference type="Pfam" id="PF00447">
    <property type="entry name" value="HSF_DNA-bind"/>
    <property type="match status" value="1"/>
</dbReference>
<keyword evidence="8" id="KW-1185">Reference proteome</keyword>
<name>G7EB02_MIXOS</name>
<dbReference type="EMBL" id="BABT02000252">
    <property type="protein sequence ID" value="GAB00013.1"/>
    <property type="molecule type" value="Genomic_DNA"/>
</dbReference>
<feature type="region of interest" description="Disordered" evidence="5">
    <location>
        <begin position="486"/>
        <end position="505"/>
    </location>
</feature>
<feature type="region of interest" description="Disordered" evidence="5">
    <location>
        <begin position="306"/>
        <end position="331"/>
    </location>
</feature>
<evidence type="ECO:0000313" key="7">
    <source>
        <dbReference type="EMBL" id="GAB00013.1"/>
    </source>
</evidence>
<sequence>MQRPSCSSEEAFDELLSPHPTARLAPFESTDLLESYGLLADSPLLKDGCTLSPAGMDELTSSPLSPESVYSHVNEHHHHHHHHLAQTRCSSNDSDSQPDLFPSQDPCGGRRESLTGQYARADNGYDGHLLPLNMSPDHSALTHGNGHHSFNEGYQSCMSKHPGSVNHFHLPVGYNPNQPQPMTRSLAMPFDCARQYAAYPTRSQYPSFHTSTLAYPYMGPLTRSTQEPLYFDTPYGGSHLSALTANVTAAGPAFVPAQTSFYSGLPLASYSYQTHTAAQPVCLTPQDGLSPASSVLSSAHTLPSLHQADNRDDAERNHSGSDTSPSLNGQPFETINGYALKPANAHDLVKQGIYTGLPVTRFISTLWFLVQNSAFERFIRWLPDQRSVLIDMGQPRFAQSVLLPYFNHANVNSLLRQFNAYDFVRLSASQLLEQLDVIPQTSGKPSKRHKGAMSLREETRSKYGAAFVHPLFNVLRPHLTAIKPKSKAGRKVQAARRAASIRRRT</sequence>
<dbReference type="SMART" id="SM00415">
    <property type="entry name" value="HSF"/>
    <property type="match status" value="1"/>
</dbReference>
<reference evidence="7 8" key="1">
    <citation type="journal article" date="2011" name="J. Gen. Appl. Microbiol.">
        <title>Draft genome sequencing of the enigmatic basidiomycete Mixia osmundae.</title>
        <authorList>
            <person name="Nishida H."/>
            <person name="Nagatsuka Y."/>
            <person name="Sugiyama J."/>
        </authorList>
    </citation>
    <scope>NUCLEOTIDE SEQUENCE [LARGE SCALE GENOMIC DNA]</scope>
    <source>
        <strain evidence="8">CBS 9802 / IAM 14324 / JCM 22182 / KY 12970</strain>
    </source>
</reference>
<proteinExistence type="inferred from homology"/>
<evidence type="ECO:0000256" key="3">
    <source>
        <dbReference type="ARBA" id="ARBA00023242"/>
    </source>
</evidence>
<accession>G7EB02</accession>
<dbReference type="Proteomes" id="UP000009131">
    <property type="component" value="Unassembled WGS sequence"/>
</dbReference>
<evidence type="ECO:0000256" key="4">
    <source>
        <dbReference type="RuleBase" id="RU004020"/>
    </source>
</evidence>
<feature type="domain" description="HSF-type DNA-binding" evidence="6">
    <location>
        <begin position="358"/>
        <end position="485"/>
    </location>
</feature>
<dbReference type="InterPro" id="IPR000232">
    <property type="entry name" value="HSF_DNA-bd"/>
</dbReference>
<dbReference type="SUPFAM" id="SSF46785">
    <property type="entry name" value="Winged helix' DNA-binding domain"/>
    <property type="match status" value="1"/>
</dbReference>
<feature type="compositionally biased region" description="Basic residues" evidence="5">
    <location>
        <begin position="75"/>
        <end position="85"/>
    </location>
</feature>
<keyword evidence="2" id="KW-0238">DNA-binding</keyword>
<comment type="caution">
    <text evidence="7">The sequence shown here is derived from an EMBL/GenBank/DDBJ whole genome shotgun (WGS) entry which is preliminary data.</text>
</comment>
<evidence type="ECO:0000256" key="5">
    <source>
        <dbReference type="SAM" id="MobiDB-lite"/>
    </source>
</evidence>
<dbReference type="InParanoid" id="G7EB02"/>
<comment type="similarity">
    <text evidence="4">Belongs to the HSF family.</text>
</comment>
<keyword evidence="3" id="KW-0539">Nucleus</keyword>
<dbReference type="STRING" id="764103.G7EB02"/>
<dbReference type="GO" id="GO:0043565">
    <property type="term" value="F:sequence-specific DNA binding"/>
    <property type="evidence" value="ECO:0007669"/>
    <property type="project" value="InterPro"/>
</dbReference>
<dbReference type="AlphaFoldDB" id="G7EB02"/>
<gene>
    <name evidence="7" type="primary">Mo06715</name>
    <name evidence="7" type="ORF">E5Q_06715</name>
</gene>
<evidence type="ECO:0000256" key="2">
    <source>
        <dbReference type="ARBA" id="ARBA00023125"/>
    </source>
</evidence>
<dbReference type="InterPro" id="IPR036390">
    <property type="entry name" value="WH_DNA-bd_sf"/>
</dbReference>
<dbReference type="GO" id="GO:0005634">
    <property type="term" value="C:nucleus"/>
    <property type="evidence" value="ECO:0007669"/>
    <property type="project" value="UniProtKB-SubCell"/>
</dbReference>
<dbReference type="HOGENOM" id="CLU_539772_0_0_1"/>
<evidence type="ECO:0000313" key="8">
    <source>
        <dbReference type="Proteomes" id="UP000009131"/>
    </source>
</evidence>
<dbReference type="OrthoDB" id="60033at2759"/>
<dbReference type="Gene3D" id="1.10.10.10">
    <property type="entry name" value="Winged helix-like DNA-binding domain superfamily/Winged helix DNA-binding domain"/>
    <property type="match status" value="1"/>
</dbReference>
<feature type="region of interest" description="Disordered" evidence="5">
    <location>
        <begin position="56"/>
        <end position="113"/>
    </location>
</feature>
<dbReference type="eggNOG" id="KOG0627">
    <property type="taxonomic scope" value="Eukaryota"/>
</dbReference>
<dbReference type="InterPro" id="IPR036388">
    <property type="entry name" value="WH-like_DNA-bd_sf"/>
</dbReference>
<feature type="compositionally biased region" description="Polar residues" evidence="5">
    <location>
        <begin position="87"/>
        <end position="97"/>
    </location>
</feature>
<reference evidence="7 8" key="2">
    <citation type="journal article" date="2012" name="Open Biol.">
        <title>Characteristics of nucleosomes and linker DNA regions on the genome of the basidiomycete Mixia osmundae revealed by mono- and dinucleosome mapping.</title>
        <authorList>
            <person name="Nishida H."/>
            <person name="Kondo S."/>
            <person name="Matsumoto T."/>
            <person name="Suzuki Y."/>
            <person name="Yoshikawa H."/>
            <person name="Taylor T.D."/>
            <person name="Sugiyama J."/>
        </authorList>
    </citation>
    <scope>NUCLEOTIDE SEQUENCE [LARGE SCALE GENOMIC DNA]</scope>
    <source>
        <strain evidence="8">CBS 9802 / IAM 14324 / JCM 22182 / KY 12970</strain>
    </source>
</reference>
<evidence type="ECO:0000259" key="6">
    <source>
        <dbReference type="SMART" id="SM00415"/>
    </source>
</evidence>
<feature type="compositionally biased region" description="Basic and acidic residues" evidence="5">
    <location>
        <begin position="308"/>
        <end position="319"/>
    </location>
</feature>
<feature type="compositionally biased region" description="Polar residues" evidence="5">
    <location>
        <begin position="320"/>
        <end position="331"/>
    </location>
</feature>
<evidence type="ECO:0000256" key="1">
    <source>
        <dbReference type="ARBA" id="ARBA00004123"/>
    </source>
</evidence>
<dbReference type="GO" id="GO:0003700">
    <property type="term" value="F:DNA-binding transcription factor activity"/>
    <property type="evidence" value="ECO:0007669"/>
    <property type="project" value="InterPro"/>
</dbReference>